<name>A0AAJ0GKC8_9PEZI</name>
<evidence type="ECO:0000313" key="11">
    <source>
        <dbReference type="EMBL" id="KAK3059193.1"/>
    </source>
</evidence>
<keyword evidence="5" id="KW-0256">Endoplasmic reticulum</keyword>
<feature type="transmembrane region" description="Helical" evidence="10">
    <location>
        <begin position="40"/>
        <end position="58"/>
    </location>
</feature>
<proteinExistence type="inferred from homology"/>
<comment type="function">
    <text evidence="8">Component of the signal peptidase complex (SPC) which catalyzes the cleavage of N-terminal signal sequences from nascent proteins as they are translocated into the lumen of the endoplasmic reticulum. Enhances the enzymatic activity of SPC and facilitates the interactions between different components of the translocation site.</text>
</comment>
<dbReference type="GO" id="GO:0005787">
    <property type="term" value="C:signal peptidase complex"/>
    <property type="evidence" value="ECO:0007669"/>
    <property type="project" value="InterPro"/>
</dbReference>
<gene>
    <name evidence="11" type="primary">SPC2</name>
    <name evidence="11" type="ORF">LTR09_000759</name>
</gene>
<dbReference type="EMBL" id="JAWDJX010000001">
    <property type="protein sequence ID" value="KAK3059193.1"/>
    <property type="molecule type" value="Genomic_DNA"/>
</dbReference>
<evidence type="ECO:0000256" key="4">
    <source>
        <dbReference type="ARBA" id="ARBA00022692"/>
    </source>
</evidence>
<evidence type="ECO:0000256" key="5">
    <source>
        <dbReference type="ARBA" id="ARBA00022824"/>
    </source>
</evidence>
<comment type="caution">
    <text evidence="11">The sequence shown here is derived from an EMBL/GenBank/DDBJ whole genome shotgun (WGS) entry which is preliminary data.</text>
</comment>
<dbReference type="InterPro" id="IPR009582">
    <property type="entry name" value="Spc2/SPCS2"/>
</dbReference>
<dbReference type="Proteomes" id="UP001271007">
    <property type="component" value="Unassembled WGS sequence"/>
</dbReference>
<keyword evidence="12" id="KW-1185">Reference proteome</keyword>
<evidence type="ECO:0000256" key="9">
    <source>
        <dbReference type="SAM" id="MobiDB-lite"/>
    </source>
</evidence>
<protein>
    <recommendedName>
        <fullName evidence="3">Signal peptidase complex subunit 2</fullName>
    </recommendedName>
</protein>
<dbReference type="AlphaFoldDB" id="A0AAJ0GKC8"/>
<reference evidence="11" key="1">
    <citation type="submission" date="2023-04" db="EMBL/GenBank/DDBJ databases">
        <title>Black Yeasts Isolated from many extreme environments.</title>
        <authorList>
            <person name="Coleine C."/>
            <person name="Stajich J.E."/>
            <person name="Selbmann L."/>
        </authorList>
    </citation>
    <scope>NUCLEOTIDE SEQUENCE</scope>
    <source>
        <strain evidence="11">CCFEE 5312</strain>
    </source>
</reference>
<organism evidence="11 12">
    <name type="scientific">Extremus antarcticus</name>
    <dbReference type="NCBI Taxonomy" id="702011"/>
    <lineage>
        <taxon>Eukaryota</taxon>
        <taxon>Fungi</taxon>
        <taxon>Dikarya</taxon>
        <taxon>Ascomycota</taxon>
        <taxon>Pezizomycotina</taxon>
        <taxon>Dothideomycetes</taxon>
        <taxon>Dothideomycetidae</taxon>
        <taxon>Mycosphaerellales</taxon>
        <taxon>Extremaceae</taxon>
        <taxon>Extremus</taxon>
    </lineage>
</organism>
<sequence>MSDTKISPHSLNDLKNTTDDCLANYLRSLSFVQDNSKLDIRLAVGYAAVVISAVTFAADYKLGWEATKTGTAVAVVAYAALNAVYTWWMWMVEKGMVFEGVRGGKKVSIASKTKKHDPTYYLTVTTSSSSQPIQLQCPFTTWFTQDGYFVAQPFQQWLASSVAVIGEADSKNAAKSEKDELFVSEAERNGTTSTSGADASHAKGTKRGKKKS</sequence>
<evidence type="ECO:0000256" key="10">
    <source>
        <dbReference type="SAM" id="Phobius"/>
    </source>
</evidence>
<keyword evidence="7 10" id="KW-0472">Membrane</keyword>
<evidence type="ECO:0000256" key="8">
    <source>
        <dbReference type="ARBA" id="ARBA00045608"/>
    </source>
</evidence>
<evidence type="ECO:0000256" key="1">
    <source>
        <dbReference type="ARBA" id="ARBA00004477"/>
    </source>
</evidence>
<evidence type="ECO:0000256" key="7">
    <source>
        <dbReference type="ARBA" id="ARBA00023136"/>
    </source>
</evidence>
<keyword evidence="4 10" id="KW-0812">Transmembrane</keyword>
<keyword evidence="6 10" id="KW-1133">Transmembrane helix</keyword>
<dbReference type="PANTHER" id="PTHR13085:SF0">
    <property type="entry name" value="SIGNAL PEPTIDASE COMPLEX SUBUNIT 2"/>
    <property type="match status" value="1"/>
</dbReference>
<feature type="transmembrane region" description="Helical" evidence="10">
    <location>
        <begin position="70"/>
        <end position="90"/>
    </location>
</feature>
<dbReference type="PANTHER" id="PTHR13085">
    <property type="entry name" value="MICROSOMAL SIGNAL PEPTIDASE 25 KDA SUBUNIT"/>
    <property type="match status" value="1"/>
</dbReference>
<evidence type="ECO:0000256" key="6">
    <source>
        <dbReference type="ARBA" id="ARBA00022989"/>
    </source>
</evidence>
<comment type="subcellular location">
    <subcellularLocation>
        <location evidence="1">Endoplasmic reticulum membrane</location>
        <topology evidence="1">Multi-pass membrane protein</topology>
    </subcellularLocation>
</comment>
<feature type="region of interest" description="Disordered" evidence="9">
    <location>
        <begin position="171"/>
        <end position="212"/>
    </location>
</feature>
<dbReference type="GO" id="GO:0045047">
    <property type="term" value="P:protein targeting to ER"/>
    <property type="evidence" value="ECO:0007669"/>
    <property type="project" value="TreeGrafter"/>
</dbReference>
<dbReference type="Pfam" id="PF06703">
    <property type="entry name" value="SPC25"/>
    <property type="match status" value="1"/>
</dbReference>
<feature type="compositionally biased region" description="Basic and acidic residues" evidence="9">
    <location>
        <begin position="171"/>
        <end position="188"/>
    </location>
</feature>
<evidence type="ECO:0000256" key="3">
    <source>
        <dbReference type="ARBA" id="ARBA00017057"/>
    </source>
</evidence>
<accession>A0AAJ0GKC8</accession>
<feature type="compositionally biased region" description="Basic residues" evidence="9">
    <location>
        <begin position="203"/>
        <end position="212"/>
    </location>
</feature>
<evidence type="ECO:0000256" key="2">
    <source>
        <dbReference type="ARBA" id="ARBA00007324"/>
    </source>
</evidence>
<comment type="similarity">
    <text evidence="2">Belongs to the SPCS2 family.</text>
</comment>
<dbReference type="GO" id="GO:0006465">
    <property type="term" value="P:signal peptide processing"/>
    <property type="evidence" value="ECO:0007669"/>
    <property type="project" value="InterPro"/>
</dbReference>
<evidence type="ECO:0000313" key="12">
    <source>
        <dbReference type="Proteomes" id="UP001271007"/>
    </source>
</evidence>